<dbReference type="Gene3D" id="3.40.50.2000">
    <property type="entry name" value="Glycogen Phosphorylase B"/>
    <property type="match status" value="2"/>
</dbReference>
<organism evidence="5 6">
    <name type="scientific">Lolium multiflorum</name>
    <name type="common">Italian ryegrass</name>
    <name type="synonym">Lolium perenne subsp. multiflorum</name>
    <dbReference type="NCBI Taxonomy" id="4521"/>
    <lineage>
        <taxon>Eukaryota</taxon>
        <taxon>Viridiplantae</taxon>
        <taxon>Streptophyta</taxon>
        <taxon>Embryophyta</taxon>
        <taxon>Tracheophyta</taxon>
        <taxon>Spermatophyta</taxon>
        <taxon>Magnoliopsida</taxon>
        <taxon>Liliopsida</taxon>
        <taxon>Poales</taxon>
        <taxon>Poaceae</taxon>
        <taxon>BOP clade</taxon>
        <taxon>Pooideae</taxon>
        <taxon>Poodae</taxon>
        <taxon>Poeae</taxon>
        <taxon>Poeae Chloroplast Group 2 (Poeae type)</taxon>
        <taxon>Loliodinae</taxon>
        <taxon>Loliinae</taxon>
        <taxon>Lolium</taxon>
    </lineage>
</organism>
<comment type="similarity">
    <text evidence="1 3">Belongs to the UDP-glycosyltransferase family.</text>
</comment>
<dbReference type="InterPro" id="IPR002213">
    <property type="entry name" value="UDP_glucos_trans"/>
</dbReference>
<gene>
    <name evidence="5" type="ORF">QYE76_070681</name>
</gene>
<dbReference type="InterPro" id="IPR035595">
    <property type="entry name" value="UDP_glycos_trans_CS"/>
</dbReference>
<dbReference type="SUPFAM" id="SSF53756">
    <property type="entry name" value="UDP-Glycosyltransferase/glycogen phosphorylase"/>
    <property type="match status" value="1"/>
</dbReference>
<proteinExistence type="inferred from homology"/>
<reference evidence="5" key="1">
    <citation type="submission" date="2023-07" db="EMBL/GenBank/DDBJ databases">
        <title>A chromosome-level genome assembly of Lolium multiflorum.</title>
        <authorList>
            <person name="Chen Y."/>
            <person name="Copetti D."/>
            <person name="Kolliker R."/>
            <person name="Studer B."/>
        </authorList>
    </citation>
    <scope>NUCLEOTIDE SEQUENCE</scope>
    <source>
        <strain evidence="5">02402/16</strain>
        <tissue evidence="5">Leaf</tissue>
    </source>
</reference>
<name>A0AAD8WDU9_LOLMU</name>
<dbReference type="PROSITE" id="PS00375">
    <property type="entry name" value="UDPGT"/>
    <property type="match status" value="1"/>
</dbReference>
<keyword evidence="2 3" id="KW-0808">Transferase</keyword>
<dbReference type="AlphaFoldDB" id="A0AAD8WDU9"/>
<dbReference type="PANTHER" id="PTHR48045:SF29">
    <property type="entry name" value="GLYCOSYLTRANSFERASE"/>
    <property type="match status" value="1"/>
</dbReference>
<dbReference type="EMBL" id="JAUUTY010000004">
    <property type="protein sequence ID" value="KAK1652876.1"/>
    <property type="molecule type" value="Genomic_DNA"/>
</dbReference>
<evidence type="ECO:0000313" key="5">
    <source>
        <dbReference type="EMBL" id="KAK1652876.1"/>
    </source>
</evidence>
<keyword evidence="3" id="KW-0328">Glycosyltransferase</keyword>
<dbReference type="GO" id="GO:0008194">
    <property type="term" value="F:UDP-glycosyltransferase activity"/>
    <property type="evidence" value="ECO:0007669"/>
    <property type="project" value="InterPro"/>
</dbReference>
<evidence type="ECO:0000256" key="1">
    <source>
        <dbReference type="ARBA" id="ARBA00009995"/>
    </source>
</evidence>
<dbReference type="Proteomes" id="UP001231189">
    <property type="component" value="Unassembled WGS sequence"/>
</dbReference>
<evidence type="ECO:0000313" key="6">
    <source>
        <dbReference type="Proteomes" id="UP001231189"/>
    </source>
</evidence>
<dbReference type="EC" id="2.4.1.-" evidence="4"/>
<evidence type="ECO:0000256" key="3">
    <source>
        <dbReference type="RuleBase" id="RU003718"/>
    </source>
</evidence>
<evidence type="ECO:0000256" key="2">
    <source>
        <dbReference type="ARBA" id="ARBA00022679"/>
    </source>
</evidence>
<comment type="caution">
    <text evidence="5">The sequence shown here is derived from an EMBL/GenBank/DDBJ whole genome shotgun (WGS) entry which is preliminary data.</text>
</comment>
<dbReference type="FunFam" id="3.40.50.2000:FF:000060">
    <property type="entry name" value="Glycosyltransferase"/>
    <property type="match status" value="1"/>
</dbReference>
<dbReference type="CDD" id="cd03784">
    <property type="entry name" value="GT1_Gtf-like"/>
    <property type="match status" value="1"/>
</dbReference>
<evidence type="ECO:0000256" key="4">
    <source>
        <dbReference type="RuleBase" id="RU362057"/>
    </source>
</evidence>
<dbReference type="Pfam" id="PF00201">
    <property type="entry name" value="UDPGT"/>
    <property type="match status" value="1"/>
</dbReference>
<accession>A0AAD8WDU9</accession>
<sequence length="487" mass="53243">MDTFNTRGTGSERPRPHVVLLASPSAGHQIPLAELARRLVEHHGFAVTLVTFANFPLPAHVVASCIPPATVATAVLPAVDMDDVPAHEWHDIIQVFVQLVRRSLPNLRDLLRRIHATAGPLAAFVPDIFCSEALLVAGDVGVPGYFFLPSNLNWLALERRFVELHRGLPPGEYRDFPEDVEFAEGVSLHRTELPVVFRNSNSLDFQRLLVSSRRYLLADGFLVNTFDEMEPALVEAFKVAAEQGTFPPVFATGPLIRPSKQEPDVDDRHCLCLEWLDRQPIGSVVYVSFSTLGGLSLEQTTEVAAGLEGSGQRFLWVVRMPNLALPAAADGDPLALLPEGFLERTAARGLAVTAWTPQVRVLSHPATAAFLSHCGWNSTLESVQSGVPMVTLPMDADQTMNAAILEEKLGMALRPSAREDGIVGREEIATAVKELLVEGERRRDARRRAGEMQQAAVSAWLPEGSSCHALEEVATNWKTACDTKTQS</sequence>
<dbReference type="PANTHER" id="PTHR48045">
    <property type="entry name" value="UDP-GLYCOSYLTRANSFERASE 72B1"/>
    <property type="match status" value="1"/>
</dbReference>
<keyword evidence="6" id="KW-1185">Reference proteome</keyword>
<protein>
    <recommendedName>
        <fullName evidence="4">Glycosyltransferase</fullName>
        <ecNumber evidence="4">2.4.1.-</ecNumber>
    </recommendedName>
</protein>